<gene>
    <name evidence="1" type="ORF">CspeluHIS016_0201010</name>
</gene>
<dbReference type="AlphaFoldDB" id="A0AAD3TRG3"/>
<comment type="caution">
    <text evidence="1">The sequence shown here is derived from an EMBL/GenBank/DDBJ whole genome shotgun (WGS) entry which is preliminary data.</text>
</comment>
<evidence type="ECO:0000313" key="1">
    <source>
        <dbReference type="EMBL" id="GMK55045.1"/>
    </source>
</evidence>
<organism evidence="1 2">
    <name type="scientific">Cutaneotrichosporon spelunceum</name>
    <dbReference type="NCBI Taxonomy" id="1672016"/>
    <lineage>
        <taxon>Eukaryota</taxon>
        <taxon>Fungi</taxon>
        <taxon>Dikarya</taxon>
        <taxon>Basidiomycota</taxon>
        <taxon>Agaricomycotina</taxon>
        <taxon>Tremellomycetes</taxon>
        <taxon>Trichosporonales</taxon>
        <taxon>Trichosporonaceae</taxon>
        <taxon>Cutaneotrichosporon</taxon>
    </lineage>
</organism>
<reference evidence="1" key="2">
    <citation type="submission" date="2023-06" db="EMBL/GenBank/DDBJ databases">
        <authorList>
            <person name="Kobayashi Y."/>
            <person name="Kayamori A."/>
            <person name="Aoki K."/>
            <person name="Shiwa Y."/>
            <person name="Fujita N."/>
            <person name="Sugita T."/>
            <person name="Iwasaki W."/>
            <person name="Tanaka N."/>
            <person name="Takashima M."/>
        </authorList>
    </citation>
    <scope>NUCLEOTIDE SEQUENCE</scope>
    <source>
        <strain evidence="1">HIS016</strain>
    </source>
</reference>
<accession>A0AAD3TRG3</accession>
<evidence type="ECO:0000313" key="2">
    <source>
        <dbReference type="Proteomes" id="UP001222932"/>
    </source>
</evidence>
<keyword evidence="2" id="KW-1185">Reference proteome</keyword>
<dbReference type="EMBL" id="BTCM01000002">
    <property type="protein sequence ID" value="GMK55045.1"/>
    <property type="molecule type" value="Genomic_DNA"/>
</dbReference>
<name>A0AAD3TRG3_9TREE</name>
<protein>
    <submittedName>
        <fullName evidence="1">Uncharacterized protein</fullName>
    </submittedName>
</protein>
<dbReference type="Proteomes" id="UP001222932">
    <property type="component" value="Unassembled WGS sequence"/>
</dbReference>
<proteinExistence type="predicted"/>
<sequence>MSGPPMSPTTPTDQHEGLAYAFEFEAEADPAYHYELDNPPSPITRIRAVKHLDQCIESPSCSKSLGHAITTPPLSPRTEAQRYAAAHRASIDAHSCCSPLTTTRSRATYWSSDAIDDGEIVDPDGIVWMGKRDPLNPEYFRRVDTFRRSIGSALDPIGPTAHTQGKKNPNAPLMRKLVGAWREHRLRRSTK</sequence>
<reference evidence="1" key="1">
    <citation type="journal article" date="2023" name="BMC Genomics">
        <title>Chromosome-level genome assemblies of Cutaneotrichosporon spp. (Trichosporonales, Basidiomycota) reveal imbalanced evolution between nucleotide sequences and chromosome synteny.</title>
        <authorList>
            <person name="Kobayashi Y."/>
            <person name="Kayamori A."/>
            <person name="Aoki K."/>
            <person name="Shiwa Y."/>
            <person name="Matsutani M."/>
            <person name="Fujita N."/>
            <person name="Sugita T."/>
            <person name="Iwasaki W."/>
            <person name="Tanaka N."/>
            <person name="Takashima M."/>
        </authorList>
    </citation>
    <scope>NUCLEOTIDE SEQUENCE</scope>
    <source>
        <strain evidence="1">HIS016</strain>
    </source>
</reference>